<dbReference type="EMBL" id="JABXWD010000019">
    <property type="protein sequence ID" value="MBV6340345.1"/>
    <property type="molecule type" value="Genomic_DNA"/>
</dbReference>
<evidence type="ECO:0000313" key="1">
    <source>
        <dbReference type="EMBL" id="MBV6340345.1"/>
    </source>
</evidence>
<name>A0ABS6RVG5_9BACT</name>
<dbReference type="RefSeq" id="WP_218250965.1">
    <property type="nucleotide sequence ID" value="NZ_JABXWD010000019.1"/>
</dbReference>
<keyword evidence="2" id="KW-1185">Reference proteome</keyword>
<evidence type="ECO:0008006" key="3">
    <source>
        <dbReference type="Google" id="ProtNLM"/>
    </source>
</evidence>
<reference evidence="1 2" key="1">
    <citation type="journal article" date="2020" name="J Geophys Res Biogeosci">
        <title>Magnetotaxis as an Adaptation to Enable Bacterial Shuttling of Microbial Sulfur and Sulfur Cycling Across Aquatic Oxic#Anoxic Interfaces.</title>
        <authorList>
            <person name="Li J."/>
            <person name="Liu P."/>
            <person name="Wang J."/>
            <person name="Roberts A.P."/>
            <person name="Pan Y."/>
        </authorList>
    </citation>
    <scope>NUCLEOTIDE SEQUENCE [LARGE SCALE GENOMIC DNA]</scope>
    <source>
        <strain evidence="1 2">MYR-1_YQ</strain>
    </source>
</reference>
<organism evidence="1 2">
    <name type="scientific">Candidatus Magnetobacterium casense</name>
    <dbReference type="NCBI Taxonomy" id="1455061"/>
    <lineage>
        <taxon>Bacteria</taxon>
        <taxon>Pseudomonadati</taxon>
        <taxon>Nitrospirota</taxon>
        <taxon>Thermodesulfovibrionia</taxon>
        <taxon>Thermodesulfovibrionales</taxon>
        <taxon>Candidatus Magnetobacteriaceae</taxon>
        <taxon>Candidatus Magnetobacterium</taxon>
    </lineage>
</organism>
<protein>
    <recommendedName>
        <fullName evidence="3">Transposase</fullName>
    </recommendedName>
</protein>
<evidence type="ECO:0000313" key="2">
    <source>
        <dbReference type="Proteomes" id="UP001196980"/>
    </source>
</evidence>
<accession>A0ABS6RVG5</accession>
<proteinExistence type="predicted"/>
<dbReference type="Proteomes" id="UP001196980">
    <property type="component" value="Unassembled WGS sequence"/>
</dbReference>
<gene>
    <name evidence="1" type="ORF">HWQ67_01985</name>
</gene>
<sequence length="53" mass="6009">MENEKTEACLKELNEVLARHKMLLSPQVLIDSGGVKLAMQLVSQTDKNQERLK</sequence>
<comment type="caution">
    <text evidence="1">The sequence shown here is derived from an EMBL/GenBank/DDBJ whole genome shotgun (WGS) entry which is preliminary data.</text>
</comment>